<keyword evidence="4" id="KW-0186">Copper</keyword>
<comment type="caution">
    <text evidence="5">The sequence shown here is derived from an EMBL/GenBank/DDBJ whole genome shotgun (WGS) entry which is preliminary data.</text>
</comment>
<dbReference type="GO" id="GO:0005375">
    <property type="term" value="F:copper ion transmembrane transporter activity"/>
    <property type="evidence" value="ECO:0007669"/>
    <property type="project" value="UniProtKB-UniRule"/>
</dbReference>
<evidence type="ECO:0000256" key="3">
    <source>
        <dbReference type="ARBA" id="ARBA00023136"/>
    </source>
</evidence>
<evidence type="ECO:0000256" key="1">
    <source>
        <dbReference type="ARBA" id="ARBA00022692"/>
    </source>
</evidence>
<dbReference type="PANTHER" id="PTHR12483">
    <property type="entry name" value="SOLUTE CARRIER FAMILY 31 COPPER TRANSPORTERS"/>
    <property type="match status" value="1"/>
</dbReference>
<comment type="similarity">
    <text evidence="4">Belongs to the copper transporter (Ctr) (TC 1.A.56) family. SLC31A subfamily.</text>
</comment>
<evidence type="ECO:0000256" key="4">
    <source>
        <dbReference type="RuleBase" id="RU367022"/>
    </source>
</evidence>
<dbReference type="EMBL" id="JAFCMP010000536">
    <property type="protein sequence ID" value="KAG5176599.1"/>
    <property type="molecule type" value="Genomic_DNA"/>
</dbReference>
<keyword evidence="4" id="KW-0813">Transport</keyword>
<evidence type="ECO:0000256" key="2">
    <source>
        <dbReference type="ARBA" id="ARBA00022989"/>
    </source>
</evidence>
<keyword evidence="4" id="KW-0406">Ion transport</keyword>
<dbReference type="InterPro" id="IPR007274">
    <property type="entry name" value="Cop_transporter"/>
</dbReference>
<evidence type="ECO:0000313" key="6">
    <source>
        <dbReference type="Proteomes" id="UP000664859"/>
    </source>
</evidence>
<feature type="transmembrane region" description="Helical" evidence="4">
    <location>
        <begin position="144"/>
        <end position="170"/>
    </location>
</feature>
<comment type="subcellular location">
    <subcellularLocation>
        <location evidence="4">Membrane</location>
        <topology evidence="4">Multi-pass membrane protein</topology>
    </subcellularLocation>
</comment>
<keyword evidence="6" id="KW-1185">Reference proteome</keyword>
<keyword evidence="4" id="KW-0187">Copper transport</keyword>
<dbReference type="Proteomes" id="UP000664859">
    <property type="component" value="Unassembled WGS sequence"/>
</dbReference>
<dbReference type="OrthoDB" id="161814at2759"/>
<sequence length="176" mass="19172">MPDMPDMPDMDMGGMAMTFSSLTDYKVKILWDFWNVTTRWQYALSCLTIVALCVLYHYIRSVEMRYTQELVAGRAAQVQAQQQDLSALMDEGSGVLAAPLLRAAKAGAPPRLRRLRLRLVAAGTAGYALALLLMLVAMTFNSGLFVALLAGWAAGQWLCFDAGVAAAGAARVEHCH</sequence>
<feature type="transmembrane region" description="Helical" evidence="4">
    <location>
        <begin position="40"/>
        <end position="59"/>
    </location>
</feature>
<reference evidence="5" key="1">
    <citation type="submission" date="2021-02" db="EMBL/GenBank/DDBJ databases">
        <title>First Annotated Genome of the Yellow-green Alga Tribonema minus.</title>
        <authorList>
            <person name="Mahan K.M."/>
        </authorList>
    </citation>
    <scope>NUCLEOTIDE SEQUENCE</scope>
    <source>
        <strain evidence="5">UTEX B ZZ1240</strain>
    </source>
</reference>
<dbReference type="Pfam" id="PF04145">
    <property type="entry name" value="Ctr"/>
    <property type="match status" value="1"/>
</dbReference>
<dbReference type="GO" id="GO:0016020">
    <property type="term" value="C:membrane"/>
    <property type="evidence" value="ECO:0007669"/>
    <property type="project" value="UniProtKB-SubCell"/>
</dbReference>
<gene>
    <name evidence="5" type="ORF">JKP88DRAFT_274415</name>
</gene>
<name>A0A835YT31_9STRA</name>
<proteinExistence type="inferred from homology"/>
<accession>A0A835YT31</accession>
<keyword evidence="1 4" id="KW-0812">Transmembrane</keyword>
<evidence type="ECO:0000313" key="5">
    <source>
        <dbReference type="EMBL" id="KAG5176599.1"/>
    </source>
</evidence>
<protein>
    <recommendedName>
        <fullName evidence="4">Copper transport protein</fullName>
    </recommendedName>
</protein>
<dbReference type="AlphaFoldDB" id="A0A835YT31"/>
<keyword evidence="2 4" id="KW-1133">Transmembrane helix</keyword>
<organism evidence="5 6">
    <name type="scientific">Tribonema minus</name>
    <dbReference type="NCBI Taxonomy" id="303371"/>
    <lineage>
        <taxon>Eukaryota</taxon>
        <taxon>Sar</taxon>
        <taxon>Stramenopiles</taxon>
        <taxon>Ochrophyta</taxon>
        <taxon>PX clade</taxon>
        <taxon>Xanthophyceae</taxon>
        <taxon>Tribonematales</taxon>
        <taxon>Tribonemataceae</taxon>
        <taxon>Tribonema</taxon>
    </lineage>
</organism>
<keyword evidence="3 4" id="KW-0472">Membrane</keyword>
<feature type="transmembrane region" description="Helical" evidence="4">
    <location>
        <begin position="119"/>
        <end position="138"/>
    </location>
</feature>